<dbReference type="SUPFAM" id="SSF50022">
    <property type="entry name" value="ISP domain"/>
    <property type="match status" value="1"/>
</dbReference>
<keyword evidence="2" id="KW-0479">Metal-binding</keyword>
<evidence type="ECO:0000313" key="6">
    <source>
        <dbReference type="Ensembl" id="ENSGACP00000041756.1"/>
    </source>
</evidence>
<evidence type="ECO:0000256" key="4">
    <source>
        <dbReference type="ARBA" id="ARBA00023014"/>
    </source>
</evidence>
<dbReference type="Ensembl" id="ENSGACT00000052568.1">
    <property type="protein sequence ID" value="ENSGACP00000041756.1"/>
    <property type="gene ID" value="ENSGACG00000032879.1"/>
</dbReference>
<dbReference type="Gene3D" id="2.102.10.10">
    <property type="entry name" value="Rieske [2Fe-2S] iron-sulphur domain"/>
    <property type="match status" value="1"/>
</dbReference>
<dbReference type="Proteomes" id="UP000007635">
    <property type="component" value="Chromosome VIII"/>
</dbReference>
<evidence type="ECO:0000256" key="3">
    <source>
        <dbReference type="ARBA" id="ARBA00023004"/>
    </source>
</evidence>
<dbReference type="InterPro" id="IPR036922">
    <property type="entry name" value="Rieske_2Fe-2S_sf"/>
</dbReference>
<dbReference type="GeneTree" id="ENSGT00390000018225"/>
<dbReference type="InterPro" id="IPR054716">
    <property type="entry name" value="Sol_Rieske_ferrdox_dom"/>
</dbReference>
<evidence type="ECO:0000313" key="7">
    <source>
        <dbReference type="Proteomes" id="UP000007635"/>
    </source>
</evidence>
<keyword evidence="7" id="KW-1185">Reference proteome</keyword>
<dbReference type="CDD" id="cd03467">
    <property type="entry name" value="Rieske"/>
    <property type="match status" value="1"/>
</dbReference>
<accession>A0AAQ4PS80</accession>
<dbReference type="PROSITE" id="PS51296">
    <property type="entry name" value="RIESKE"/>
    <property type="match status" value="1"/>
</dbReference>
<organism evidence="6 7">
    <name type="scientific">Gasterosteus aculeatus aculeatus</name>
    <name type="common">three-spined stickleback</name>
    <dbReference type="NCBI Taxonomy" id="481459"/>
    <lineage>
        <taxon>Eukaryota</taxon>
        <taxon>Metazoa</taxon>
        <taxon>Chordata</taxon>
        <taxon>Craniata</taxon>
        <taxon>Vertebrata</taxon>
        <taxon>Euteleostomi</taxon>
        <taxon>Actinopterygii</taxon>
        <taxon>Neopterygii</taxon>
        <taxon>Teleostei</taxon>
        <taxon>Neoteleostei</taxon>
        <taxon>Acanthomorphata</taxon>
        <taxon>Eupercaria</taxon>
        <taxon>Perciformes</taxon>
        <taxon>Cottioidei</taxon>
        <taxon>Gasterosteales</taxon>
        <taxon>Gasterosteidae</taxon>
        <taxon>Gasterosteus</taxon>
    </lineage>
</organism>
<sequence length="158" mass="17845">MASGSGDDEAKARGGSWRLVGPAARLSATRCRLVYCSLGRDADVCLFHVRGEFFAMDARCAHSGGPLCEGDIEEADGVLQVFCPWHDYDFDLRTGKSGTSLQVREPRPPTRPFCCLYADALLFSLHHIHSLFLLLYTSCRRSIKIKDFHRRRIIPFYF</sequence>
<keyword evidence="3" id="KW-0408">Iron</keyword>
<dbReference type="GO" id="GO:0046872">
    <property type="term" value="F:metal ion binding"/>
    <property type="evidence" value="ECO:0007669"/>
    <property type="project" value="UniProtKB-KW"/>
</dbReference>
<reference evidence="6 7" key="1">
    <citation type="journal article" date="2021" name="G3 (Bethesda)">
        <title>Improved contiguity of the threespine stickleback genome using long-read sequencing.</title>
        <authorList>
            <person name="Nath S."/>
            <person name="Shaw D.E."/>
            <person name="White M.A."/>
        </authorList>
    </citation>
    <scope>NUCLEOTIDE SEQUENCE [LARGE SCALE GENOMIC DNA]</scope>
    <source>
        <strain evidence="6 7">Lake Benthic</strain>
    </source>
</reference>
<proteinExistence type="predicted"/>
<evidence type="ECO:0000256" key="1">
    <source>
        <dbReference type="ARBA" id="ARBA00022714"/>
    </source>
</evidence>
<keyword evidence="1" id="KW-0001">2Fe-2S</keyword>
<dbReference type="Pfam" id="PF22543">
    <property type="entry name" value="Rieske_4"/>
    <property type="match status" value="1"/>
</dbReference>
<evidence type="ECO:0000256" key="2">
    <source>
        <dbReference type="ARBA" id="ARBA00022723"/>
    </source>
</evidence>
<protein>
    <submittedName>
        <fullName evidence="6">Si:ch211-212d10.2</fullName>
    </submittedName>
</protein>
<dbReference type="InterPro" id="IPR017941">
    <property type="entry name" value="Rieske_2Fe-2S"/>
</dbReference>
<reference evidence="6" key="3">
    <citation type="submission" date="2025-09" db="UniProtKB">
        <authorList>
            <consortium name="Ensembl"/>
        </authorList>
    </citation>
    <scope>IDENTIFICATION</scope>
</reference>
<dbReference type="GO" id="GO:0051537">
    <property type="term" value="F:2 iron, 2 sulfur cluster binding"/>
    <property type="evidence" value="ECO:0007669"/>
    <property type="project" value="UniProtKB-KW"/>
</dbReference>
<reference evidence="6" key="2">
    <citation type="submission" date="2025-08" db="UniProtKB">
        <authorList>
            <consortium name="Ensembl"/>
        </authorList>
    </citation>
    <scope>IDENTIFICATION</scope>
</reference>
<feature type="domain" description="Rieske" evidence="5">
    <location>
        <begin position="17"/>
        <end position="123"/>
    </location>
</feature>
<dbReference type="AlphaFoldDB" id="A0AAQ4PS80"/>
<dbReference type="PANTHER" id="PTHR21496:SF19">
    <property type="entry name" value="SI:CH211-212D10.2"/>
    <property type="match status" value="1"/>
</dbReference>
<name>A0AAQ4PS80_GASAC</name>
<evidence type="ECO:0000259" key="5">
    <source>
        <dbReference type="PROSITE" id="PS51296"/>
    </source>
</evidence>
<dbReference type="PANTHER" id="PTHR21496">
    <property type="entry name" value="FERREDOXIN-RELATED"/>
    <property type="match status" value="1"/>
</dbReference>
<keyword evidence="4" id="KW-0411">Iron-sulfur</keyword>